<dbReference type="Pfam" id="PF01408">
    <property type="entry name" value="GFO_IDH_MocA"/>
    <property type="match status" value="1"/>
</dbReference>
<reference evidence="4 5" key="1">
    <citation type="submission" date="2020-08" db="EMBL/GenBank/DDBJ databases">
        <title>Sequencing the genomes of 1000 actinobacteria strains.</title>
        <authorList>
            <person name="Klenk H.-P."/>
        </authorList>
    </citation>
    <scope>NUCLEOTIDE SEQUENCE [LARGE SCALE GENOMIC DNA]</scope>
    <source>
        <strain evidence="4 5">DSM 20146</strain>
    </source>
</reference>
<comment type="caution">
    <text evidence="4">The sequence shown here is derived from an EMBL/GenBank/DDBJ whole genome shotgun (WGS) entry which is preliminary data.</text>
</comment>
<dbReference type="InterPro" id="IPR036291">
    <property type="entry name" value="NAD(P)-bd_dom_sf"/>
</dbReference>
<dbReference type="PANTHER" id="PTHR43377:SF1">
    <property type="entry name" value="BILIVERDIN REDUCTASE A"/>
    <property type="match status" value="1"/>
</dbReference>
<keyword evidence="1" id="KW-0520">NAD</keyword>
<dbReference type="Proteomes" id="UP000538196">
    <property type="component" value="Unassembled WGS sequence"/>
</dbReference>
<dbReference type="PANTHER" id="PTHR43377">
    <property type="entry name" value="BILIVERDIN REDUCTASE A"/>
    <property type="match status" value="1"/>
</dbReference>
<sequence length="333" mass="35039">MRIGIAGCGIRGQLFARALAGEPGVEVVGMCDPSAGARERAAAVYGGPILDSHGELIARGLDALIVATPDFAHRAVAVDAAAAGLQLMIEKPIATSAEDAEAIVAAVEAAGVSCFVAFENRWNPAFRKLRRAVEAGELGDIVSVTAVLSNTYFVPTQMLSWAASSSPAWFLMPHVLDLATWIVGADPQTVVARGRRGELAARGIDTWDAVHALFELGGSAVANLRTEWVLPEGRPSIVDFRVDVTGTRGSFSIDNSDQGVHAATAERYTSVGLLPEDIDGHEQSMAAWMVRSWARGLIAGKPVGPDARHGALITRAVELAHRSAAESTAFAVR</sequence>
<name>A0A7W4UX52_LEIAQ</name>
<evidence type="ECO:0000259" key="2">
    <source>
        <dbReference type="Pfam" id="PF01408"/>
    </source>
</evidence>
<gene>
    <name evidence="4" type="ORF">FHX33_002704</name>
</gene>
<dbReference type="InterPro" id="IPR051450">
    <property type="entry name" value="Gfo/Idh/MocA_Oxidoreductases"/>
</dbReference>
<feature type="domain" description="Gfo/Idh/MocA-like oxidoreductase N-terminal" evidence="2">
    <location>
        <begin position="1"/>
        <end position="118"/>
    </location>
</feature>
<proteinExistence type="predicted"/>
<dbReference type="InterPro" id="IPR055170">
    <property type="entry name" value="GFO_IDH_MocA-like_dom"/>
</dbReference>
<dbReference type="EMBL" id="JACHVP010000003">
    <property type="protein sequence ID" value="MBB2967934.1"/>
    <property type="molecule type" value="Genomic_DNA"/>
</dbReference>
<protein>
    <submittedName>
        <fullName evidence="4">Putative dehydrogenase</fullName>
    </submittedName>
</protein>
<evidence type="ECO:0000313" key="5">
    <source>
        <dbReference type="Proteomes" id="UP000538196"/>
    </source>
</evidence>
<dbReference type="AlphaFoldDB" id="A0A7W4UX52"/>
<evidence type="ECO:0000259" key="3">
    <source>
        <dbReference type="Pfam" id="PF22725"/>
    </source>
</evidence>
<dbReference type="SUPFAM" id="SSF55347">
    <property type="entry name" value="Glyceraldehyde-3-phosphate dehydrogenase-like, C-terminal domain"/>
    <property type="match status" value="1"/>
</dbReference>
<dbReference type="SUPFAM" id="SSF51735">
    <property type="entry name" value="NAD(P)-binding Rossmann-fold domains"/>
    <property type="match status" value="1"/>
</dbReference>
<dbReference type="RefSeq" id="WP_021757303.1">
    <property type="nucleotide sequence ID" value="NZ_JACHVP010000003.1"/>
</dbReference>
<dbReference type="Gene3D" id="3.40.50.720">
    <property type="entry name" value="NAD(P)-binding Rossmann-like Domain"/>
    <property type="match status" value="1"/>
</dbReference>
<accession>A0A7W4UX52</accession>
<feature type="domain" description="GFO/IDH/MocA-like oxidoreductase" evidence="3">
    <location>
        <begin position="126"/>
        <end position="251"/>
    </location>
</feature>
<dbReference type="GO" id="GO:0000166">
    <property type="term" value="F:nucleotide binding"/>
    <property type="evidence" value="ECO:0007669"/>
    <property type="project" value="InterPro"/>
</dbReference>
<dbReference type="Gene3D" id="3.30.360.10">
    <property type="entry name" value="Dihydrodipicolinate Reductase, domain 2"/>
    <property type="match status" value="1"/>
</dbReference>
<evidence type="ECO:0000256" key="1">
    <source>
        <dbReference type="ARBA" id="ARBA00023027"/>
    </source>
</evidence>
<organism evidence="4 5">
    <name type="scientific">Leifsonia aquatica</name>
    <name type="common">Corynebacterium aquaticum</name>
    <dbReference type="NCBI Taxonomy" id="144185"/>
    <lineage>
        <taxon>Bacteria</taxon>
        <taxon>Bacillati</taxon>
        <taxon>Actinomycetota</taxon>
        <taxon>Actinomycetes</taxon>
        <taxon>Micrococcales</taxon>
        <taxon>Microbacteriaceae</taxon>
        <taxon>Leifsonia</taxon>
    </lineage>
</organism>
<dbReference type="Pfam" id="PF22725">
    <property type="entry name" value="GFO_IDH_MocA_C3"/>
    <property type="match status" value="1"/>
</dbReference>
<keyword evidence="5" id="KW-1185">Reference proteome</keyword>
<dbReference type="InterPro" id="IPR000683">
    <property type="entry name" value="Gfo/Idh/MocA-like_OxRdtase_N"/>
</dbReference>
<evidence type="ECO:0000313" key="4">
    <source>
        <dbReference type="EMBL" id="MBB2967934.1"/>
    </source>
</evidence>